<evidence type="ECO:0000313" key="2">
    <source>
        <dbReference type="EMBL" id="CCW34402.1"/>
    </source>
</evidence>
<dbReference type="STRING" id="454171.CP488_00583"/>
<dbReference type="RefSeq" id="WP_016481964.1">
    <property type="nucleotide sequence ID" value="NC_021487.1"/>
</dbReference>
<dbReference type="GO" id="GO:0016740">
    <property type="term" value="F:transferase activity"/>
    <property type="evidence" value="ECO:0007669"/>
    <property type="project" value="UniProtKB-KW"/>
</dbReference>
<keyword evidence="2" id="KW-0808">Transferase</keyword>
<protein>
    <submittedName>
        <fullName evidence="2">Glycosyltransferases involved in cell wall biogenesis</fullName>
    </submittedName>
</protein>
<dbReference type="eggNOG" id="COG1215">
    <property type="taxonomic scope" value="Bacteria"/>
</dbReference>
<dbReference type="Pfam" id="PF00535">
    <property type="entry name" value="Glycos_transf_2"/>
    <property type="match status" value="1"/>
</dbReference>
<dbReference type="AlphaFoldDB" id="S0EVL5"/>
<dbReference type="OrthoDB" id="9810303at2"/>
<dbReference type="InterPro" id="IPR029044">
    <property type="entry name" value="Nucleotide-diphossugar_trans"/>
</dbReference>
<organism evidence="2 3">
    <name type="scientific">Chthonomonas calidirosea (strain DSM 23976 / ICMP 18418 / T49)</name>
    <dbReference type="NCBI Taxonomy" id="1303518"/>
    <lineage>
        <taxon>Bacteria</taxon>
        <taxon>Bacillati</taxon>
        <taxon>Armatimonadota</taxon>
        <taxon>Chthonomonadia</taxon>
        <taxon>Chthonomonadales</taxon>
        <taxon>Chthonomonadaceae</taxon>
        <taxon>Chthonomonas</taxon>
    </lineage>
</organism>
<sequence>MAKPAYRLSVLIPVYNEQQTILEILRRVRSVNIPKEIIIVDDGSTDGTRELLRTHVEGQFDDVAVIYHERNRGKGAAIRTAIAHATGDYVIIQDADLEYDPREYPSLLEPLLDGRADVVFGSRFLGGGPHRVLYFWHRVGNGFLTLLSNMLTNLNLTDMEACYKVFKREIIQSLPLRCNRFDFEPEVTAKVAKRHYRIYEVPISYSGRDYTEGKKVSWKDGLIAIWTIIKYRLTD</sequence>
<dbReference type="InterPro" id="IPR050256">
    <property type="entry name" value="Glycosyltransferase_2"/>
</dbReference>
<name>S0EVL5_CHTCT</name>
<dbReference type="EMBL" id="HF951689">
    <property type="protein sequence ID" value="CCW34402.1"/>
    <property type="molecule type" value="Genomic_DNA"/>
</dbReference>
<dbReference type="Proteomes" id="UP000014227">
    <property type="component" value="Chromosome I"/>
</dbReference>
<dbReference type="PANTHER" id="PTHR48090:SF7">
    <property type="entry name" value="RFBJ PROTEIN"/>
    <property type="match status" value="1"/>
</dbReference>
<evidence type="ECO:0000313" key="3">
    <source>
        <dbReference type="Proteomes" id="UP000014227"/>
    </source>
</evidence>
<dbReference type="FunCoup" id="S0EVL5">
    <property type="interactions" value="379"/>
</dbReference>
<gene>
    <name evidence="2" type="ORF">CCALI_00571</name>
</gene>
<dbReference type="CDD" id="cd04179">
    <property type="entry name" value="DPM_DPG-synthase_like"/>
    <property type="match status" value="1"/>
</dbReference>
<keyword evidence="3" id="KW-1185">Reference proteome</keyword>
<dbReference type="HOGENOM" id="CLU_033536_7_1_0"/>
<dbReference type="PATRIC" id="fig|1303518.3.peg.580"/>
<dbReference type="InParanoid" id="S0EVL5"/>
<dbReference type="SUPFAM" id="SSF53448">
    <property type="entry name" value="Nucleotide-diphospho-sugar transferases"/>
    <property type="match status" value="1"/>
</dbReference>
<accession>S0EVL5</accession>
<dbReference type="KEGG" id="ccz:CCALI_00571"/>
<evidence type="ECO:0000259" key="1">
    <source>
        <dbReference type="Pfam" id="PF00535"/>
    </source>
</evidence>
<dbReference type="InterPro" id="IPR001173">
    <property type="entry name" value="Glyco_trans_2-like"/>
</dbReference>
<proteinExistence type="predicted"/>
<feature type="domain" description="Glycosyltransferase 2-like" evidence="1">
    <location>
        <begin position="9"/>
        <end position="172"/>
    </location>
</feature>
<reference evidence="3" key="1">
    <citation type="submission" date="2013-03" db="EMBL/GenBank/DDBJ databases">
        <title>Genome sequence of Chthonomonas calidirosea, the first sequenced genome from the Armatimonadetes phylum (formally candidate division OP10).</title>
        <authorList>
            <person name="Lee K.C.Y."/>
            <person name="Morgan X.C."/>
            <person name="Dunfield P.F."/>
            <person name="Tamas I."/>
            <person name="Houghton K.M."/>
            <person name="Vyssotski M."/>
            <person name="Ryan J.L.J."/>
            <person name="Lagutin K."/>
            <person name="McDonald I.R."/>
            <person name="Stott M.B."/>
        </authorList>
    </citation>
    <scope>NUCLEOTIDE SEQUENCE [LARGE SCALE GENOMIC DNA]</scope>
    <source>
        <strain evidence="3">DSM 23976 / ICMP 18418 / T49</strain>
    </source>
</reference>
<dbReference type="Gene3D" id="3.90.550.10">
    <property type="entry name" value="Spore Coat Polysaccharide Biosynthesis Protein SpsA, Chain A"/>
    <property type="match status" value="1"/>
</dbReference>
<dbReference type="PANTHER" id="PTHR48090">
    <property type="entry name" value="UNDECAPRENYL-PHOSPHATE 4-DEOXY-4-FORMAMIDO-L-ARABINOSE TRANSFERASE-RELATED"/>
    <property type="match status" value="1"/>
</dbReference>